<reference evidence="2 3" key="1">
    <citation type="submission" date="2022-03" db="EMBL/GenBank/DDBJ databases">
        <authorList>
            <person name="Macdonald S."/>
            <person name="Ahmed S."/>
            <person name="Newling K."/>
        </authorList>
    </citation>
    <scope>NUCLEOTIDE SEQUENCE [LARGE SCALE GENOMIC DNA]</scope>
</reference>
<dbReference type="EMBL" id="CAKOAT010112044">
    <property type="protein sequence ID" value="CAH8330097.1"/>
    <property type="molecule type" value="Genomic_DNA"/>
</dbReference>
<dbReference type="AlphaFoldDB" id="A0ABC8JIV6"/>
<dbReference type="InterPro" id="IPR037471">
    <property type="entry name" value="TIC56"/>
</dbReference>
<organism evidence="2 3">
    <name type="scientific">Eruca vesicaria subsp. sativa</name>
    <name type="common">Garden rocket</name>
    <name type="synonym">Eruca sativa</name>
    <dbReference type="NCBI Taxonomy" id="29727"/>
    <lineage>
        <taxon>Eukaryota</taxon>
        <taxon>Viridiplantae</taxon>
        <taxon>Streptophyta</taxon>
        <taxon>Embryophyta</taxon>
        <taxon>Tracheophyta</taxon>
        <taxon>Spermatophyta</taxon>
        <taxon>Magnoliopsida</taxon>
        <taxon>eudicotyledons</taxon>
        <taxon>Gunneridae</taxon>
        <taxon>Pentapetalae</taxon>
        <taxon>rosids</taxon>
        <taxon>malvids</taxon>
        <taxon>Brassicales</taxon>
        <taxon>Brassicaceae</taxon>
        <taxon>Brassiceae</taxon>
        <taxon>Eruca</taxon>
    </lineage>
</organism>
<keyword evidence="3" id="KW-1185">Reference proteome</keyword>
<feature type="compositionally biased region" description="Basic and acidic residues" evidence="1">
    <location>
        <begin position="47"/>
        <end position="57"/>
    </location>
</feature>
<accession>A0ABC8JIV6</accession>
<dbReference type="PANTHER" id="PTHR37755">
    <property type="entry name" value="PROTEIN TIC 56, CHLOROPLASTIC"/>
    <property type="match status" value="1"/>
</dbReference>
<evidence type="ECO:0000256" key="1">
    <source>
        <dbReference type="SAM" id="MobiDB-lite"/>
    </source>
</evidence>
<sequence length="69" mass="8330">MRLFRIYYNLSVKVGQKLEKTVPGFNTIMEKVQKDYEGRVAKRMKRREQEMRERDLKNCSGLSEEEDDK</sequence>
<evidence type="ECO:0000313" key="3">
    <source>
        <dbReference type="Proteomes" id="UP001642260"/>
    </source>
</evidence>
<gene>
    <name evidence="2" type="ORF">ERUC_LOCUS11777</name>
</gene>
<name>A0ABC8JIV6_ERUVS</name>
<dbReference type="Proteomes" id="UP001642260">
    <property type="component" value="Unassembled WGS sequence"/>
</dbReference>
<protein>
    <submittedName>
        <fullName evidence="2">Uncharacterized protein</fullName>
    </submittedName>
</protein>
<dbReference type="PANTHER" id="PTHR37755:SF1">
    <property type="entry name" value="PROTEIN TIC 56, CHLOROPLASTIC"/>
    <property type="match status" value="1"/>
</dbReference>
<feature type="region of interest" description="Disordered" evidence="1">
    <location>
        <begin position="44"/>
        <end position="69"/>
    </location>
</feature>
<evidence type="ECO:0000313" key="2">
    <source>
        <dbReference type="EMBL" id="CAH8330097.1"/>
    </source>
</evidence>
<comment type="caution">
    <text evidence="2">The sequence shown here is derived from an EMBL/GenBank/DDBJ whole genome shotgun (WGS) entry which is preliminary data.</text>
</comment>
<proteinExistence type="predicted"/>